<organism evidence="1 2">
    <name type="scientific">Pistacia atlantica</name>
    <dbReference type="NCBI Taxonomy" id="434234"/>
    <lineage>
        <taxon>Eukaryota</taxon>
        <taxon>Viridiplantae</taxon>
        <taxon>Streptophyta</taxon>
        <taxon>Embryophyta</taxon>
        <taxon>Tracheophyta</taxon>
        <taxon>Spermatophyta</taxon>
        <taxon>Magnoliopsida</taxon>
        <taxon>eudicotyledons</taxon>
        <taxon>Gunneridae</taxon>
        <taxon>Pentapetalae</taxon>
        <taxon>rosids</taxon>
        <taxon>malvids</taxon>
        <taxon>Sapindales</taxon>
        <taxon>Anacardiaceae</taxon>
        <taxon>Pistacia</taxon>
    </lineage>
</organism>
<reference evidence="2" key="1">
    <citation type="journal article" date="2023" name="G3 (Bethesda)">
        <title>Genome assembly and association tests identify interacting loci associated with vigor, precocity, and sex in interspecific pistachio rootstocks.</title>
        <authorList>
            <person name="Palmer W."/>
            <person name="Jacygrad E."/>
            <person name="Sagayaradj S."/>
            <person name="Cavanaugh K."/>
            <person name="Han R."/>
            <person name="Bertier L."/>
            <person name="Beede B."/>
            <person name="Kafkas S."/>
            <person name="Golino D."/>
            <person name="Preece J."/>
            <person name="Michelmore R."/>
        </authorList>
    </citation>
    <scope>NUCLEOTIDE SEQUENCE [LARGE SCALE GENOMIC DNA]</scope>
</reference>
<accession>A0ACC1A093</accession>
<proteinExistence type="predicted"/>
<comment type="caution">
    <text evidence="1">The sequence shown here is derived from an EMBL/GenBank/DDBJ whole genome shotgun (WGS) entry which is preliminary data.</text>
</comment>
<sequence length="183" mass="21524">MNHDSDIKSWSDLPIDIQSVIMEHLYFDDQIRFRAVCKSWQCNTYAIKSADQLPWLFAYDYNQDDKVSGFCYLYNPSNKTKYEIKKKLPFGSRFHDSKYGWILISKVDKNVHCYPAHRLLFVFYNPFTDKTIKLSISERPLDIHDSRLIFLGNPTSKECVIFGHGISMELYTLLVDLEVKKFG</sequence>
<protein>
    <submittedName>
        <fullName evidence="1">Uncharacterized protein</fullName>
    </submittedName>
</protein>
<evidence type="ECO:0000313" key="1">
    <source>
        <dbReference type="EMBL" id="KAJ0079717.1"/>
    </source>
</evidence>
<name>A0ACC1A093_9ROSI</name>
<evidence type="ECO:0000313" key="2">
    <source>
        <dbReference type="Proteomes" id="UP001164250"/>
    </source>
</evidence>
<keyword evidence="2" id="KW-1185">Reference proteome</keyword>
<dbReference type="Proteomes" id="UP001164250">
    <property type="component" value="Chromosome 13"/>
</dbReference>
<dbReference type="EMBL" id="CM047909">
    <property type="protein sequence ID" value="KAJ0079717.1"/>
    <property type="molecule type" value="Genomic_DNA"/>
</dbReference>
<gene>
    <name evidence="1" type="ORF">Patl1_22711</name>
</gene>